<evidence type="ECO:0000259" key="6">
    <source>
        <dbReference type="Pfam" id="PF02826"/>
    </source>
</evidence>
<dbReference type="RefSeq" id="WP_147078372.1">
    <property type="nucleotide sequence ID" value="NZ_BJZT01000018.1"/>
</dbReference>
<accession>A0A512IP41</accession>
<dbReference type="Proteomes" id="UP000321258">
    <property type="component" value="Unassembled WGS sequence"/>
</dbReference>
<dbReference type="EMBL" id="BJZT01000018">
    <property type="protein sequence ID" value="GEO99481.1"/>
    <property type="molecule type" value="Genomic_DNA"/>
</dbReference>
<dbReference type="PANTHER" id="PTHR10996">
    <property type="entry name" value="2-HYDROXYACID DEHYDROGENASE-RELATED"/>
    <property type="match status" value="1"/>
</dbReference>
<dbReference type="InterPro" id="IPR006139">
    <property type="entry name" value="D-isomer_2_OHA_DH_cat_dom"/>
</dbReference>
<organism evidence="7 8">
    <name type="scientific">Methylobacterium haplocladii</name>
    <dbReference type="NCBI Taxonomy" id="1176176"/>
    <lineage>
        <taxon>Bacteria</taxon>
        <taxon>Pseudomonadati</taxon>
        <taxon>Pseudomonadota</taxon>
        <taxon>Alphaproteobacteria</taxon>
        <taxon>Hyphomicrobiales</taxon>
        <taxon>Methylobacteriaceae</taxon>
        <taxon>Methylobacterium</taxon>
    </lineage>
</organism>
<dbReference type="GO" id="GO:0005829">
    <property type="term" value="C:cytosol"/>
    <property type="evidence" value="ECO:0007669"/>
    <property type="project" value="TreeGrafter"/>
</dbReference>
<evidence type="ECO:0000256" key="1">
    <source>
        <dbReference type="ARBA" id="ARBA00022857"/>
    </source>
</evidence>
<evidence type="ECO:0000256" key="2">
    <source>
        <dbReference type="ARBA" id="ARBA00023002"/>
    </source>
</evidence>
<dbReference type="CDD" id="cd12156">
    <property type="entry name" value="HPPR"/>
    <property type="match status" value="1"/>
</dbReference>
<dbReference type="AlphaFoldDB" id="A0A512IP41"/>
<evidence type="ECO:0000313" key="8">
    <source>
        <dbReference type="Proteomes" id="UP000321258"/>
    </source>
</evidence>
<dbReference type="FunFam" id="3.40.50.720:FF:000213">
    <property type="entry name" value="Putative 2-hydroxyacid dehydrogenase"/>
    <property type="match status" value="1"/>
</dbReference>
<dbReference type="Gene3D" id="3.40.50.720">
    <property type="entry name" value="NAD(P)-binding Rossmann-like Domain"/>
    <property type="match status" value="2"/>
</dbReference>
<dbReference type="SUPFAM" id="SSF51735">
    <property type="entry name" value="NAD(P)-binding Rossmann-fold domains"/>
    <property type="match status" value="1"/>
</dbReference>
<dbReference type="InterPro" id="IPR006140">
    <property type="entry name" value="D-isomer_DH_NAD-bd"/>
</dbReference>
<protein>
    <submittedName>
        <fullName evidence="7">Glycerate dehydrogenase</fullName>
    </submittedName>
</protein>
<gene>
    <name evidence="7" type="ORF">MHA02_18690</name>
</gene>
<dbReference type="GO" id="GO:0051287">
    <property type="term" value="F:NAD binding"/>
    <property type="evidence" value="ECO:0007669"/>
    <property type="project" value="InterPro"/>
</dbReference>
<name>A0A512IP41_9HYPH</name>
<feature type="domain" description="D-isomer specific 2-hydroxyacid dehydrogenase catalytic" evidence="5">
    <location>
        <begin position="33"/>
        <end position="315"/>
    </location>
</feature>
<dbReference type="Pfam" id="PF00389">
    <property type="entry name" value="2-Hacid_dh"/>
    <property type="match status" value="1"/>
</dbReference>
<dbReference type="SUPFAM" id="SSF52283">
    <property type="entry name" value="Formate/glycerate dehydrogenase catalytic domain-like"/>
    <property type="match status" value="1"/>
</dbReference>
<dbReference type="InterPro" id="IPR036291">
    <property type="entry name" value="NAD(P)-bd_dom_sf"/>
</dbReference>
<dbReference type="PANTHER" id="PTHR10996:SF178">
    <property type="entry name" value="2-HYDROXYACID DEHYDROGENASE YGL185C-RELATED"/>
    <property type="match status" value="1"/>
</dbReference>
<keyword evidence="2 4" id="KW-0560">Oxidoreductase</keyword>
<evidence type="ECO:0000256" key="3">
    <source>
        <dbReference type="ARBA" id="ARBA00023027"/>
    </source>
</evidence>
<dbReference type="Pfam" id="PF02826">
    <property type="entry name" value="2-Hacid_dh_C"/>
    <property type="match status" value="1"/>
</dbReference>
<keyword evidence="3" id="KW-0520">NAD</keyword>
<reference evidence="7 8" key="1">
    <citation type="submission" date="2019-07" db="EMBL/GenBank/DDBJ databases">
        <title>Whole genome shotgun sequence of Methylobacterium haplocladii NBRC 107714.</title>
        <authorList>
            <person name="Hosoyama A."/>
            <person name="Uohara A."/>
            <person name="Ohji S."/>
            <person name="Ichikawa N."/>
        </authorList>
    </citation>
    <scope>NUCLEOTIDE SEQUENCE [LARGE SCALE GENOMIC DNA]</scope>
    <source>
        <strain evidence="7 8">NBRC 107714</strain>
    </source>
</reference>
<keyword evidence="1" id="KW-0521">NADP</keyword>
<comment type="similarity">
    <text evidence="4">Belongs to the D-isomer specific 2-hydroxyacid dehydrogenase family.</text>
</comment>
<dbReference type="GO" id="GO:0030267">
    <property type="term" value="F:glyoxylate reductase (NADPH) activity"/>
    <property type="evidence" value="ECO:0007669"/>
    <property type="project" value="TreeGrafter"/>
</dbReference>
<proteinExistence type="inferred from homology"/>
<evidence type="ECO:0000259" key="5">
    <source>
        <dbReference type="Pfam" id="PF00389"/>
    </source>
</evidence>
<dbReference type="InterPro" id="IPR050223">
    <property type="entry name" value="D-isomer_2-hydroxyacid_DH"/>
</dbReference>
<dbReference type="GO" id="GO:0016618">
    <property type="term" value="F:hydroxypyruvate reductase [NAD(P)H] activity"/>
    <property type="evidence" value="ECO:0007669"/>
    <property type="project" value="TreeGrafter"/>
</dbReference>
<evidence type="ECO:0000313" key="7">
    <source>
        <dbReference type="EMBL" id="GEO99481.1"/>
    </source>
</evidence>
<dbReference type="OrthoDB" id="9793626at2"/>
<feature type="domain" description="D-isomer specific 2-hydroxyacid dehydrogenase NAD-binding" evidence="6">
    <location>
        <begin position="112"/>
        <end position="284"/>
    </location>
</feature>
<keyword evidence="8" id="KW-1185">Reference proteome</keyword>
<sequence>MPDSTTTDILTLRYLQPDIIAALDARFRLSRLDQAVDPETFLAEVGPRIRGLAVGSQTVVDAALFDRLPQLEIVSNFGVGYDTIDAAEAGRRGIVVTNTPDVLSDEVADLALGLLLATVRQIPQVDRYLRAGRWPEKPYPLTASLRERRVGILGLGRIGQAIARRLEGFDVAIHYHGRSRRPEVAYPYHATLMEMAQAVDVLMVVAPGGPGTDGMIDAAVLAALGPDGIVINVARGSIIDEAALAEALRSGTIHGAGLDVFANEPHVSPELLALDHVVLLPHVGSGSVHTRRAMGRLLVDNLVAWFDGKGPLTPVPETPWSRGA</sequence>
<comment type="caution">
    <text evidence="7">The sequence shown here is derived from an EMBL/GenBank/DDBJ whole genome shotgun (WGS) entry which is preliminary data.</text>
</comment>
<evidence type="ECO:0000256" key="4">
    <source>
        <dbReference type="RuleBase" id="RU003719"/>
    </source>
</evidence>